<evidence type="ECO:0000313" key="8">
    <source>
        <dbReference type="Proteomes" id="UP000221653"/>
    </source>
</evidence>
<keyword evidence="8" id="KW-1185">Reference proteome</keyword>
<dbReference type="RefSeq" id="WP_098389429.1">
    <property type="nucleotide sequence ID" value="NZ_LS483464.1"/>
</dbReference>
<evidence type="ECO:0000256" key="5">
    <source>
        <dbReference type="SAM" id="MobiDB-lite"/>
    </source>
</evidence>
<dbReference type="Pfam" id="PF01230">
    <property type="entry name" value="HIT"/>
    <property type="match status" value="1"/>
</dbReference>
<name>A0A2A9DRJ6_9CORY</name>
<dbReference type="STRING" id="1724.GCA_001044175_00963"/>
<gene>
    <name evidence="7" type="ORF">ATK06_1721</name>
</gene>
<reference evidence="7 8" key="1">
    <citation type="submission" date="2017-10" db="EMBL/GenBank/DDBJ databases">
        <title>Sequencing the genomes of 1000 actinobacteria strains.</title>
        <authorList>
            <person name="Klenk H.-P."/>
        </authorList>
    </citation>
    <scope>NUCLEOTIDE SEQUENCE [LARGE SCALE GENOMIC DNA]</scope>
    <source>
        <strain evidence="7 8">DSM 20688</strain>
    </source>
</reference>
<evidence type="ECO:0000313" key="7">
    <source>
        <dbReference type="EMBL" id="PFG28602.1"/>
    </source>
</evidence>
<proteinExistence type="predicted"/>
<accession>A0A2A9DRJ6</accession>
<dbReference type="InterPro" id="IPR036265">
    <property type="entry name" value="HIT-like_sf"/>
</dbReference>
<dbReference type="Proteomes" id="UP000221653">
    <property type="component" value="Unassembled WGS sequence"/>
</dbReference>
<dbReference type="Gene3D" id="3.30.428.10">
    <property type="entry name" value="HIT-like"/>
    <property type="match status" value="1"/>
</dbReference>
<dbReference type="AlphaFoldDB" id="A0A2A9DRJ6"/>
<dbReference type="PROSITE" id="PS51084">
    <property type="entry name" value="HIT_2"/>
    <property type="match status" value="1"/>
</dbReference>
<feature type="binding site" evidence="3">
    <location>
        <position position="168"/>
    </location>
    <ligand>
        <name>substrate</name>
    </ligand>
</feature>
<sequence length="221" mass="23948">MSESESLDPEKRGSNDTYIDSGVGTPDRLQRLWAPYRMNYITSNAESHAGSASTAKTSQGAAEKAPTQDPFLAAPQGSDEDGLIIARGQHVYALLNLFPYNNGHLMVVPYRQVGQLEELSDDESLELMQFAQHAIKTLKRVSNPDGFNLGFNLGSGAGGSVRDHLHLHVVPRWSGDANFMTVLGGTKVLPQLLKDTRAMLAEAWTEIADLPQSSDAPQGEA</sequence>
<evidence type="ECO:0000256" key="3">
    <source>
        <dbReference type="PIRSR" id="PIRSR639383-2"/>
    </source>
</evidence>
<comment type="caution">
    <text evidence="7">The sequence shown here is derived from an EMBL/GenBank/DDBJ whole genome shotgun (WGS) entry which is preliminary data.</text>
</comment>
<feature type="active site" description="Tele-AMP-histidine intermediate" evidence="2">
    <location>
        <position position="166"/>
    </location>
</feature>
<dbReference type="PANTHER" id="PTHR42997:SF1">
    <property type="entry name" value="AP-4-A PHOSPHORYLASE"/>
    <property type="match status" value="1"/>
</dbReference>
<feature type="binding site" evidence="3">
    <location>
        <begin position="158"/>
        <end position="161"/>
    </location>
    <ligand>
        <name>substrate</name>
    </ligand>
</feature>
<organism evidence="7 8">
    <name type="scientific">Corynebacterium renale</name>
    <dbReference type="NCBI Taxonomy" id="1724"/>
    <lineage>
        <taxon>Bacteria</taxon>
        <taxon>Bacillati</taxon>
        <taxon>Actinomycetota</taxon>
        <taxon>Actinomycetes</taxon>
        <taxon>Mycobacteriales</taxon>
        <taxon>Corynebacteriaceae</taxon>
        <taxon>Corynebacterium</taxon>
    </lineage>
</organism>
<protein>
    <submittedName>
        <fullName evidence="7">ATP adenylyltransferase</fullName>
    </submittedName>
</protein>
<feature type="short sequence motif" description="Histidine triad motif" evidence="4">
    <location>
        <begin position="164"/>
        <end position="168"/>
    </location>
</feature>
<feature type="domain" description="HIT" evidence="6">
    <location>
        <begin position="71"/>
        <end position="179"/>
    </location>
</feature>
<dbReference type="PANTHER" id="PTHR42997">
    <property type="entry name" value="HIT FAMILY HYDROLASE"/>
    <property type="match status" value="1"/>
</dbReference>
<feature type="binding site" evidence="3">
    <location>
        <position position="96"/>
    </location>
    <ligand>
        <name>substrate</name>
    </ligand>
</feature>
<dbReference type="OrthoDB" id="9784774at2"/>
<dbReference type="SUPFAM" id="SSF54197">
    <property type="entry name" value="HIT-like"/>
    <property type="match status" value="1"/>
</dbReference>
<dbReference type="EMBL" id="PDJF01000001">
    <property type="protein sequence ID" value="PFG28602.1"/>
    <property type="molecule type" value="Genomic_DNA"/>
</dbReference>
<dbReference type="InterPro" id="IPR011146">
    <property type="entry name" value="HIT-like"/>
</dbReference>
<keyword evidence="7" id="KW-0808">Transferase</keyword>
<feature type="compositionally biased region" description="Polar residues" evidence="5">
    <location>
        <begin position="47"/>
        <end position="60"/>
    </location>
</feature>
<evidence type="ECO:0000256" key="2">
    <source>
        <dbReference type="PIRSR" id="PIRSR639383-1"/>
    </source>
</evidence>
<evidence type="ECO:0000259" key="6">
    <source>
        <dbReference type="PROSITE" id="PS51084"/>
    </source>
</evidence>
<dbReference type="InterPro" id="IPR039383">
    <property type="entry name" value="FHIT"/>
</dbReference>
<evidence type="ECO:0000256" key="1">
    <source>
        <dbReference type="ARBA" id="ARBA00022741"/>
    </source>
</evidence>
<dbReference type="GO" id="GO:0000166">
    <property type="term" value="F:nucleotide binding"/>
    <property type="evidence" value="ECO:0007669"/>
    <property type="project" value="UniProtKB-KW"/>
</dbReference>
<keyword evidence="7" id="KW-0548">Nucleotidyltransferase</keyword>
<dbReference type="GO" id="GO:0016779">
    <property type="term" value="F:nucleotidyltransferase activity"/>
    <property type="evidence" value="ECO:0007669"/>
    <property type="project" value="UniProtKB-KW"/>
</dbReference>
<feature type="region of interest" description="Disordered" evidence="5">
    <location>
        <begin position="47"/>
        <end position="75"/>
    </location>
</feature>
<dbReference type="CDD" id="cd01275">
    <property type="entry name" value="FHIT"/>
    <property type="match status" value="1"/>
</dbReference>
<dbReference type="InterPro" id="IPR052908">
    <property type="entry name" value="AP-4-A_phosphorylase"/>
</dbReference>
<keyword evidence="1" id="KW-0547">Nucleotide-binding</keyword>
<evidence type="ECO:0000256" key="4">
    <source>
        <dbReference type="PROSITE-ProRule" id="PRU00464"/>
    </source>
</evidence>
<feature type="region of interest" description="Disordered" evidence="5">
    <location>
        <begin position="1"/>
        <end position="25"/>
    </location>
</feature>